<keyword evidence="1" id="KW-0472">Membrane</keyword>
<name>A0A2T4MUE0_AERVE</name>
<accession>A0A2T4MUE0</accession>
<dbReference type="AlphaFoldDB" id="A0A2T4MUE0"/>
<evidence type="ECO:0000313" key="3">
    <source>
        <dbReference type="Proteomes" id="UP000241986"/>
    </source>
</evidence>
<proteinExistence type="predicted"/>
<dbReference type="EMBL" id="PZKL01000060">
    <property type="protein sequence ID" value="PTH78214.1"/>
    <property type="molecule type" value="Genomic_DNA"/>
</dbReference>
<gene>
    <name evidence="2" type="ORF">DAA48_25775</name>
</gene>
<keyword evidence="1" id="KW-0812">Transmembrane</keyword>
<protein>
    <submittedName>
        <fullName evidence="2">Uncharacterized protein</fullName>
    </submittedName>
</protein>
<feature type="transmembrane region" description="Helical" evidence="1">
    <location>
        <begin position="88"/>
        <end position="106"/>
    </location>
</feature>
<comment type="caution">
    <text evidence="2">The sequence shown here is derived from an EMBL/GenBank/DDBJ whole genome shotgun (WGS) entry which is preliminary data.</text>
</comment>
<organism evidence="2 3">
    <name type="scientific">Aeromonas veronii</name>
    <dbReference type="NCBI Taxonomy" id="654"/>
    <lineage>
        <taxon>Bacteria</taxon>
        <taxon>Pseudomonadati</taxon>
        <taxon>Pseudomonadota</taxon>
        <taxon>Gammaproteobacteria</taxon>
        <taxon>Aeromonadales</taxon>
        <taxon>Aeromonadaceae</taxon>
        <taxon>Aeromonas</taxon>
    </lineage>
</organism>
<sequence length="108" mass="12381">MEHNKNPHVFVSKNVLLEVVFGGRMFDEESRHAVREHLVTCARANGKKMHSTKNMSDRQLAIMYLKDEDLNEMLNIAECLSPQNTTNILMFLSLVAVLWMALASCFQQ</sequence>
<evidence type="ECO:0000313" key="2">
    <source>
        <dbReference type="EMBL" id="PTH78214.1"/>
    </source>
</evidence>
<reference evidence="2 3" key="1">
    <citation type="submission" date="2018-03" db="EMBL/GenBank/DDBJ databases">
        <title>Aeromonas veronii whole genome sequencing and analysis.</title>
        <authorList>
            <person name="Xie H."/>
            <person name="Liu T."/>
            <person name="Wang K."/>
        </authorList>
    </citation>
    <scope>NUCLEOTIDE SEQUENCE [LARGE SCALE GENOMIC DNA]</scope>
    <source>
        <strain evidence="2 3">XH.VA.1</strain>
    </source>
</reference>
<keyword evidence="1" id="KW-1133">Transmembrane helix</keyword>
<dbReference type="Proteomes" id="UP000241986">
    <property type="component" value="Unassembled WGS sequence"/>
</dbReference>
<evidence type="ECO:0000256" key="1">
    <source>
        <dbReference type="SAM" id="Phobius"/>
    </source>
</evidence>
<dbReference type="RefSeq" id="WP_107685222.1">
    <property type="nucleotide sequence ID" value="NZ_PZKL01000060.1"/>
</dbReference>